<dbReference type="AlphaFoldDB" id="A0A397G7X3"/>
<dbReference type="PANTHER" id="PTHR21077:SF5">
    <property type="entry name" value="CROSSOVER JUNCTION ENDONUCLEASE MMS4"/>
    <property type="match status" value="1"/>
</dbReference>
<evidence type="ECO:0000256" key="4">
    <source>
        <dbReference type="ARBA" id="ARBA00022722"/>
    </source>
</evidence>
<evidence type="ECO:0000313" key="16">
    <source>
        <dbReference type="EMBL" id="RHZ46109.1"/>
    </source>
</evidence>
<evidence type="ECO:0000259" key="15">
    <source>
        <dbReference type="SMART" id="SM00891"/>
    </source>
</evidence>
<feature type="compositionally biased region" description="Basic and acidic residues" evidence="14">
    <location>
        <begin position="161"/>
        <end position="174"/>
    </location>
</feature>
<keyword evidence="4" id="KW-0540">Nuclease</keyword>
<dbReference type="GO" id="GO:0008821">
    <property type="term" value="F:crossover junction DNA endonuclease activity"/>
    <property type="evidence" value="ECO:0007669"/>
    <property type="project" value="TreeGrafter"/>
</dbReference>
<keyword evidence="17" id="KW-1185">Reference proteome</keyword>
<evidence type="ECO:0000256" key="6">
    <source>
        <dbReference type="ARBA" id="ARBA00022759"/>
    </source>
</evidence>
<keyword evidence="12" id="KW-0539">Nucleus</keyword>
<dbReference type="GO" id="GO:0000712">
    <property type="term" value="P:resolution of meiotic recombination intermediates"/>
    <property type="evidence" value="ECO:0007669"/>
    <property type="project" value="TreeGrafter"/>
</dbReference>
<dbReference type="InterPro" id="IPR033310">
    <property type="entry name" value="Mms4/EME1/EME2"/>
</dbReference>
<dbReference type="Gene3D" id="1.10.150.670">
    <property type="entry name" value="Crossover junction endonuclease EME1, DNA-binding domain"/>
    <property type="match status" value="1"/>
</dbReference>
<evidence type="ECO:0000256" key="14">
    <source>
        <dbReference type="SAM" id="MobiDB-lite"/>
    </source>
</evidence>
<evidence type="ECO:0000313" key="17">
    <source>
        <dbReference type="Proteomes" id="UP000266861"/>
    </source>
</evidence>
<evidence type="ECO:0000256" key="13">
    <source>
        <dbReference type="ARBA" id="ARBA00023254"/>
    </source>
</evidence>
<dbReference type="Gene3D" id="3.40.50.10130">
    <property type="match status" value="1"/>
</dbReference>
<keyword evidence="11" id="KW-0234">DNA repair</keyword>
<keyword evidence="13" id="KW-0469">Meiosis</keyword>
<dbReference type="EMBL" id="PQFF01000525">
    <property type="protein sequence ID" value="RHZ46109.1"/>
    <property type="molecule type" value="Genomic_DNA"/>
</dbReference>
<evidence type="ECO:0000256" key="12">
    <source>
        <dbReference type="ARBA" id="ARBA00023242"/>
    </source>
</evidence>
<comment type="cofactor">
    <cofactor evidence="1">
        <name>Mg(2+)</name>
        <dbReference type="ChEBI" id="CHEBI:18420"/>
    </cofactor>
</comment>
<comment type="similarity">
    <text evidence="3">Belongs to the EME1/MMS4 family.</text>
</comment>
<dbReference type="GO" id="GO:0005634">
    <property type="term" value="C:nucleus"/>
    <property type="evidence" value="ECO:0007669"/>
    <property type="project" value="UniProtKB-SubCell"/>
</dbReference>
<keyword evidence="5" id="KW-0479">Metal-binding</keyword>
<evidence type="ECO:0000256" key="10">
    <source>
        <dbReference type="ARBA" id="ARBA00023172"/>
    </source>
</evidence>
<proteinExistence type="inferred from homology"/>
<reference evidence="16 17" key="1">
    <citation type="submission" date="2018-08" db="EMBL/GenBank/DDBJ databases">
        <title>Genome and evolution of the arbuscular mycorrhizal fungus Diversispora epigaea (formerly Glomus versiforme) and its bacterial endosymbionts.</title>
        <authorList>
            <person name="Sun X."/>
            <person name="Fei Z."/>
            <person name="Harrison M."/>
        </authorList>
    </citation>
    <scope>NUCLEOTIDE SEQUENCE [LARGE SCALE GENOMIC DNA]</scope>
    <source>
        <strain evidence="16 17">IT104</strain>
    </source>
</reference>
<dbReference type="GO" id="GO:0006302">
    <property type="term" value="P:double-strand break repair"/>
    <property type="evidence" value="ECO:0007669"/>
    <property type="project" value="TreeGrafter"/>
</dbReference>
<feature type="compositionally biased region" description="Low complexity" evidence="14">
    <location>
        <begin position="396"/>
        <end position="406"/>
    </location>
</feature>
<dbReference type="GO" id="GO:0031297">
    <property type="term" value="P:replication fork processing"/>
    <property type="evidence" value="ECO:0007669"/>
    <property type="project" value="TreeGrafter"/>
</dbReference>
<feature type="region of interest" description="Disordered" evidence="14">
    <location>
        <begin position="89"/>
        <end position="116"/>
    </location>
</feature>
<protein>
    <recommendedName>
        <fullName evidence="15">ERCC4 domain-containing protein</fullName>
    </recommendedName>
</protein>
<dbReference type="SMART" id="SM00891">
    <property type="entry name" value="ERCC4"/>
    <property type="match status" value="1"/>
</dbReference>
<dbReference type="Pfam" id="PF21292">
    <property type="entry name" value="EME1-MUS81_C"/>
    <property type="match status" value="1"/>
</dbReference>
<evidence type="ECO:0000256" key="1">
    <source>
        <dbReference type="ARBA" id="ARBA00001946"/>
    </source>
</evidence>
<organism evidence="16 17">
    <name type="scientific">Diversispora epigaea</name>
    <dbReference type="NCBI Taxonomy" id="1348612"/>
    <lineage>
        <taxon>Eukaryota</taxon>
        <taxon>Fungi</taxon>
        <taxon>Fungi incertae sedis</taxon>
        <taxon>Mucoromycota</taxon>
        <taxon>Glomeromycotina</taxon>
        <taxon>Glomeromycetes</taxon>
        <taxon>Diversisporales</taxon>
        <taxon>Diversisporaceae</taxon>
        <taxon>Diversispora</taxon>
    </lineage>
</organism>
<dbReference type="Gene3D" id="1.10.8.10">
    <property type="entry name" value="DNA helicase RuvA subunit, C-terminal domain"/>
    <property type="match status" value="1"/>
</dbReference>
<keyword evidence="7" id="KW-0227">DNA damage</keyword>
<name>A0A397G7X3_9GLOM</name>
<feature type="region of interest" description="Disordered" evidence="14">
    <location>
        <begin position="154"/>
        <end position="223"/>
    </location>
</feature>
<sequence length="585" mass="68156">MDSLGNHKIDHELQNMARDVMAICGERDFEQILVDLQKTRSVEITLNRIFDGNFLEGTQLNLCSFKEKEGPFSLSMINHRITSIDLSSKENLTKEKEEKGNDDESESKDYEDSTLSQTSSIYSKARSCFNSTISPLNWATKDDFEDLEETVDLTNENVQSSKDEHLKMDSETYPKKNAKKKQKSELSNSEKQSAFRAKELEKLERQRQKEEQKAEKQKQKQFQQVNKLKYDKQEMTKELIIDIENNLMEEPLGSLLRDILESKLIIINVFQHQQQQNFRDDNDVPDVYKIIKWRRKVKAEWNEELDAFVPIPEIIKEEKYILVYFEIQEFIKLIEEDILHKKINNLQKIFDGKQLVVLIEGFDGYCRKIMTRRNRVFTNAVRTAIEEDNDDDEDNNNNSNVDNVENGSKPKKKEKYTKSKSKSKSIRNQGPDIDKIEDELIFLQLIDKCLIVHTKDIEETAEMIGILSSDIATIPYKHNNGNFNFWVENQVRAGKDCCDTWLRMLQEIQQVTQPVAKGILNIYPTVKSLYEAYERCSDQEEAENLLNDVEIASTGLGRRSRFVNKAVSKRIYEIFMGKDADVIIS</sequence>
<dbReference type="FunFam" id="1.10.150.670:FF:000004">
    <property type="entry name" value="Crossover junction endonuclease EME1"/>
    <property type="match status" value="1"/>
</dbReference>
<dbReference type="PANTHER" id="PTHR21077">
    <property type="entry name" value="EME1 PROTEIN"/>
    <property type="match status" value="1"/>
</dbReference>
<evidence type="ECO:0000256" key="11">
    <source>
        <dbReference type="ARBA" id="ARBA00023204"/>
    </source>
</evidence>
<evidence type="ECO:0000256" key="9">
    <source>
        <dbReference type="ARBA" id="ARBA00022842"/>
    </source>
</evidence>
<keyword evidence="6" id="KW-0255">Endonuclease</keyword>
<accession>A0A397G7X3</accession>
<dbReference type="OrthoDB" id="343092at2759"/>
<comment type="subcellular location">
    <subcellularLocation>
        <location evidence="2">Nucleus</location>
    </subcellularLocation>
</comment>
<dbReference type="InterPro" id="IPR006166">
    <property type="entry name" value="ERCC4_domain"/>
</dbReference>
<dbReference type="CDD" id="cd20085">
    <property type="entry name" value="XPF_nuclease_Mms4"/>
    <property type="match status" value="1"/>
</dbReference>
<feature type="compositionally biased region" description="Basic residues" evidence="14">
    <location>
        <begin position="409"/>
        <end position="425"/>
    </location>
</feature>
<comment type="caution">
    <text evidence="16">The sequence shown here is derived from an EMBL/GenBank/DDBJ whole genome shotgun (WGS) entry which is preliminary data.</text>
</comment>
<keyword evidence="9" id="KW-0460">Magnesium</keyword>
<feature type="domain" description="ERCC4" evidence="15">
    <location>
        <begin position="264"/>
        <end position="534"/>
    </location>
</feature>
<keyword evidence="10" id="KW-0233">DNA recombination</keyword>
<dbReference type="GO" id="GO:0003677">
    <property type="term" value="F:DNA binding"/>
    <property type="evidence" value="ECO:0007669"/>
    <property type="project" value="InterPro"/>
</dbReference>
<dbReference type="GO" id="GO:0046872">
    <property type="term" value="F:metal ion binding"/>
    <property type="evidence" value="ECO:0007669"/>
    <property type="project" value="UniProtKB-KW"/>
</dbReference>
<dbReference type="GO" id="GO:0048476">
    <property type="term" value="C:Holliday junction resolvase complex"/>
    <property type="evidence" value="ECO:0007669"/>
    <property type="project" value="InterPro"/>
</dbReference>
<dbReference type="Proteomes" id="UP000266861">
    <property type="component" value="Unassembled WGS sequence"/>
</dbReference>
<dbReference type="Pfam" id="PF02732">
    <property type="entry name" value="ERCC4"/>
    <property type="match status" value="1"/>
</dbReference>
<feature type="region of interest" description="Disordered" evidence="14">
    <location>
        <begin position="388"/>
        <end position="430"/>
    </location>
</feature>
<dbReference type="InterPro" id="IPR042530">
    <property type="entry name" value="EME1/EME2_C"/>
</dbReference>
<feature type="compositionally biased region" description="Basic and acidic residues" evidence="14">
    <location>
        <begin position="89"/>
        <end position="99"/>
    </location>
</feature>
<dbReference type="STRING" id="1348612.A0A397G7X3"/>
<evidence type="ECO:0000256" key="3">
    <source>
        <dbReference type="ARBA" id="ARBA00005313"/>
    </source>
</evidence>
<evidence type="ECO:0000256" key="5">
    <source>
        <dbReference type="ARBA" id="ARBA00022723"/>
    </source>
</evidence>
<evidence type="ECO:0000256" key="7">
    <source>
        <dbReference type="ARBA" id="ARBA00022763"/>
    </source>
</evidence>
<dbReference type="InterPro" id="IPR047521">
    <property type="entry name" value="XPF_nuclease_EME1_ascomycetes"/>
</dbReference>
<feature type="compositionally biased region" description="Basic and acidic residues" evidence="14">
    <location>
        <begin position="196"/>
        <end position="218"/>
    </location>
</feature>
<evidence type="ECO:0000256" key="8">
    <source>
        <dbReference type="ARBA" id="ARBA00022801"/>
    </source>
</evidence>
<evidence type="ECO:0000256" key="2">
    <source>
        <dbReference type="ARBA" id="ARBA00004123"/>
    </source>
</evidence>
<dbReference type="GO" id="GO:0031573">
    <property type="term" value="P:mitotic intra-S DNA damage checkpoint signaling"/>
    <property type="evidence" value="ECO:0007669"/>
    <property type="project" value="TreeGrafter"/>
</dbReference>
<gene>
    <name evidence="16" type="ORF">Glove_634g22</name>
</gene>
<keyword evidence="8" id="KW-0378">Hydrolase</keyword>